<accession>A0A2Z2KMD0</accession>
<dbReference type="InterPro" id="IPR036388">
    <property type="entry name" value="WH-like_DNA-bd_sf"/>
</dbReference>
<name>A0A2Z2KMD0_9BACL</name>
<keyword evidence="2" id="KW-0238">DNA-binding</keyword>
<dbReference type="GO" id="GO:0003700">
    <property type="term" value="F:DNA-binding transcription factor activity"/>
    <property type="evidence" value="ECO:0007669"/>
    <property type="project" value="InterPro"/>
</dbReference>
<evidence type="ECO:0000256" key="2">
    <source>
        <dbReference type="ARBA" id="ARBA00023125"/>
    </source>
</evidence>
<protein>
    <submittedName>
        <fullName evidence="5">Transcriptional regulator</fullName>
    </submittedName>
</protein>
<sequence>MGKEAIELFRTCIPVFQTLSDPHRQDILLLLSEHSRLTVNEITDYSQLSRPAISHHLKLLKDKGLVTVEQQGTLRYYSLALEDSVALLKQLLFIVERDCIKP</sequence>
<proteinExistence type="predicted"/>
<dbReference type="SMART" id="SM00418">
    <property type="entry name" value="HTH_ARSR"/>
    <property type="match status" value="1"/>
</dbReference>
<evidence type="ECO:0000259" key="4">
    <source>
        <dbReference type="PROSITE" id="PS50987"/>
    </source>
</evidence>
<dbReference type="InterPro" id="IPR011991">
    <property type="entry name" value="ArsR-like_HTH"/>
</dbReference>
<dbReference type="PRINTS" id="PR00778">
    <property type="entry name" value="HTHARSR"/>
</dbReference>
<dbReference type="InterPro" id="IPR001845">
    <property type="entry name" value="HTH_ArsR_DNA-bd_dom"/>
</dbReference>
<dbReference type="AlphaFoldDB" id="A0A2Z2KMD0"/>
<dbReference type="Gene3D" id="1.10.10.10">
    <property type="entry name" value="Winged helix-like DNA-binding domain superfamily/Winged helix DNA-binding domain"/>
    <property type="match status" value="1"/>
</dbReference>
<dbReference type="PANTHER" id="PTHR33154">
    <property type="entry name" value="TRANSCRIPTIONAL REGULATOR, ARSR FAMILY"/>
    <property type="match status" value="1"/>
</dbReference>
<dbReference type="KEGG" id="pdh:B9T62_30250"/>
<keyword evidence="3" id="KW-0804">Transcription</keyword>
<evidence type="ECO:0000256" key="1">
    <source>
        <dbReference type="ARBA" id="ARBA00023015"/>
    </source>
</evidence>
<dbReference type="SUPFAM" id="SSF46785">
    <property type="entry name" value="Winged helix' DNA-binding domain"/>
    <property type="match status" value="1"/>
</dbReference>
<feature type="domain" description="HTH arsR-type" evidence="4">
    <location>
        <begin position="4"/>
        <end position="99"/>
    </location>
</feature>
<dbReference type="GO" id="GO:0003677">
    <property type="term" value="F:DNA binding"/>
    <property type="evidence" value="ECO:0007669"/>
    <property type="project" value="UniProtKB-KW"/>
</dbReference>
<evidence type="ECO:0000313" key="6">
    <source>
        <dbReference type="Proteomes" id="UP000249890"/>
    </source>
</evidence>
<evidence type="ECO:0000313" key="5">
    <source>
        <dbReference type="EMBL" id="ASA24660.1"/>
    </source>
</evidence>
<reference evidence="5 6" key="1">
    <citation type="submission" date="2017-06" db="EMBL/GenBank/DDBJ databases">
        <title>Complete genome sequence of Paenibacillus donghaensis KCTC 13049T isolated from East Sea sediment, South Korea.</title>
        <authorList>
            <person name="Jung B.K."/>
            <person name="Hong S.-J."/>
            <person name="Shin J.-H."/>
        </authorList>
    </citation>
    <scope>NUCLEOTIDE SEQUENCE [LARGE SCALE GENOMIC DNA]</scope>
    <source>
        <strain evidence="5 6">KCTC 13049</strain>
    </source>
</reference>
<organism evidence="5 6">
    <name type="scientific">Paenibacillus donghaensis</name>
    <dbReference type="NCBI Taxonomy" id="414771"/>
    <lineage>
        <taxon>Bacteria</taxon>
        <taxon>Bacillati</taxon>
        <taxon>Bacillota</taxon>
        <taxon>Bacilli</taxon>
        <taxon>Bacillales</taxon>
        <taxon>Paenibacillaceae</taxon>
        <taxon>Paenibacillus</taxon>
    </lineage>
</organism>
<gene>
    <name evidence="5" type="ORF">B9T62_30250</name>
</gene>
<keyword evidence="6" id="KW-1185">Reference proteome</keyword>
<dbReference type="CDD" id="cd00090">
    <property type="entry name" value="HTH_ARSR"/>
    <property type="match status" value="1"/>
</dbReference>
<dbReference type="InterPro" id="IPR036390">
    <property type="entry name" value="WH_DNA-bd_sf"/>
</dbReference>
<dbReference type="PROSITE" id="PS50987">
    <property type="entry name" value="HTH_ARSR_2"/>
    <property type="match status" value="1"/>
</dbReference>
<dbReference type="PANTHER" id="PTHR33154:SF33">
    <property type="entry name" value="TRANSCRIPTIONAL REPRESSOR SDPR"/>
    <property type="match status" value="1"/>
</dbReference>
<dbReference type="NCBIfam" id="NF033788">
    <property type="entry name" value="HTH_metalloreg"/>
    <property type="match status" value="1"/>
</dbReference>
<dbReference type="InterPro" id="IPR051081">
    <property type="entry name" value="HTH_MetalResp_TranReg"/>
</dbReference>
<keyword evidence="1" id="KW-0805">Transcription regulation</keyword>
<dbReference type="EMBL" id="CP021780">
    <property type="protein sequence ID" value="ASA24660.1"/>
    <property type="molecule type" value="Genomic_DNA"/>
</dbReference>
<dbReference type="RefSeq" id="WP_087918630.1">
    <property type="nucleotide sequence ID" value="NZ_CP021780.1"/>
</dbReference>
<evidence type="ECO:0000256" key="3">
    <source>
        <dbReference type="ARBA" id="ARBA00023163"/>
    </source>
</evidence>
<dbReference type="OrthoDB" id="9798835at2"/>
<dbReference type="Pfam" id="PF01022">
    <property type="entry name" value="HTH_5"/>
    <property type="match status" value="1"/>
</dbReference>
<dbReference type="Proteomes" id="UP000249890">
    <property type="component" value="Chromosome"/>
</dbReference>